<dbReference type="EMBL" id="CWGJ01000025">
    <property type="protein sequence ID" value="CRX38966.1"/>
    <property type="molecule type" value="Genomic_DNA"/>
</dbReference>
<accession>A0A0H5DQN0</accession>
<feature type="region of interest" description="Disordered" evidence="1">
    <location>
        <begin position="1"/>
        <end position="25"/>
    </location>
</feature>
<dbReference type="RefSeq" id="WP_098038827.1">
    <property type="nucleotide sequence ID" value="NZ_CWGJ01000025.1"/>
</dbReference>
<keyword evidence="4" id="KW-1185">Reference proteome</keyword>
<dbReference type="Proteomes" id="UP000220251">
    <property type="component" value="Unassembled WGS sequence"/>
</dbReference>
<dbReference type="InterPro" id="IPR036047">
    <property type="entry name" value="F-box-like_dom_sf"/>
</dbReference>
<dbReference type="InterPro" id="IPR001810">
    <property type="entry name" value="F-box_dom"/>
</dbReference>
<reference evidence="4" key="1">
    <citation type="submission" date="2015-06" db="EMBL/GenBank/DDBJ databases">
        <authorList>
            <person name="Bertelli C."/>
        </authorList>
    </citation>
    <scope>NUCLEOTIDE SEQUENCE [LARGE SCALE GENOMIC DNA]</scope>
    <source>
        <strain evidence="4">CRIB-30</strain>
    </source>
</reference>
<dbReference type="AlphaFoldDB" id="A0A0H5DQN0"/>
<evidence type="ECO:0000313" key="3">
    <source>
        <dbReference type="EMBL" id="CRX38966.1"/>
    </source>
</evidence>
<sequence>MTVSSHLAGAAQLTTPSIPSPPSEKNGLDGDSLAYLFSFLDLEDLPTLPQVCKQWATVVKKNANLQNHIESLLPARIKQLQNVSLQEKTKIYIKELDTRVNFVLNNPDLKIHVYLWSPEGGAPLFPTSLIEELKSDHSLSWKAEKISNVVNQATFFNQPEKIACYKFTHLANDKDIEEANHLLAAGFDPNLSLSEKHADKYPTALFTLVDMGMSYMTLNRDSIVQLIKNMIDHGLDVSVEDKKGKTALELLERNPRFPVEEVSALTNYAESKRSLITPALRSQLLGTGNRA</sequence>
<dbReference type="Gene3D" id="1.25.40.20">
    <property type="entry name" value="Ankyrin repeat-containing domain"/>
    <property type="match status" value="1"/>
</dbReference>
<name>A0A0H5DQN0_9BACT</name>
<protein>
    <recommendedName>
        <fullName evidence="2">F-box domain-containing protein</fullName>
    </recommendedName>
</protein>
<evidence type="ECO:0000313" key="4">
    <source>
        <dbReference type="Proteomes" id="UP000220251"/>
    </source>
</evidence>
<gene>
    <name evidence="3" type="ORF">ELAC_1638</name>
</gene>
<dbReference type="SUPFAM" id="SSF81383">
    <property type="entry name" value="F-box domain"/>
    <property type="match status" value="1"/>
</dbReference>
<evidence type="ECO:0000259" key="2">
    <source>
        <dbReference type="Pfam" id="PF00646"/>
    </source>
</evidence>
<organism evidence="3 4">
    <name type="scientific">Estrella lausannensis</name>
    <dbReference type="NCBI Taxonomy" id="483423"/>
    <lineage>
        <taxon>Bacteria</taxon>
        <taxon>Pseudomonadati</taxon>
        <taxon>Chlamydiota</taxon>
        <taxon>Chlamydiia</taxon>
        <taxon>Parachlamydiales</taxon>
        <taxon>Candidatus Criblamydiaceae</taxon>
        <taxon>Estrella</taxon>
    </lineage>
</organism>
<evidence type="ECO:0000256" key="1">
    <source>
        <dbReference type="SAM" id="MobiDB-lite"/>
    </source>
</evidence>
<dbReference type="InterPro" id="IPR036770">
    <property type="entry name" value="Ankyrin_rpt-contain_sf"/>
</dbReference>
<proteinExistence type="predicted"/>
<feature type="domain" description="F-box" evidence="2">
    <location>
        <begin position="31"/>
        <end position="63"/>
    </location>
</feature>
<dbReference type="Gene3D" id="1.20.1280.50">
    <property type="match status" value="1"/>
</dbReference>
<dbReference type="Pfam" id="PF00646">
    <property type="entry name" value="F-box"/>
    <property type="match status" value="1"/>
</dbReference>